<name>A0ABX1VIY9_9PLAN</name>
<dbReference type="EMBL" id="WTPX01000133">
    <property type="protein sequence ID" value="NNJ27248.1"/>
    <property type="molecule type" value="Genomic_DNA"/>
</dbReference>
<proteinExistence type="predicted"/>
<feature type="domain" description="Right handed beta helix" evidence="2">
    <location>
        <begin position="165"/>
        <end position="319"/>
    </location>
</feature>
<sequence>MKSVSPPPRSDVAPVSIPQSVAAVAAALAAVSVCAVPLSAVPAPVQEDEAVLIKAAPSLPGAREEIRAENYPSLQAAFDAVPAEGGVVRLPPGEFHLAEPLRLTRGDTRIIGAGPATHLVNDNQDGRPALLLAHPDGADAKSADLLWRVELTDFRVTGNPNSGPGVLAVRVNEVYLHGLTISKHGGDGVRLDRCYEDPRVADCLITYNAAAGLNVPGCHDIVVSANHFEENQDAVVCTDAFNLCMTGNNLDDHLGRGVVIENTYGSVVSGNMIEECAAAAVTLDRDCYGITISANVIAHNGAGVDLIDAHGCAVSANTFTIMQGDALRIGPDSGRITVSGNNFSNSYIGDGEVKRLPGDRLAGGIVLESPSELVLTGNLFSGLDSEPIEMRGEAPRKVLVQQNGAVDSPRADAEEEAEE</sequence>
<evidence type="ECO:0000259" key="2">
    <source>
        <dbReference type="Pfam" id="PF13229"/>
    </source>
</evidence>
<gene>
    <name evidence="3" type="ORF">LzC2_33490</name>
</gene>
<dbReference type="InterPro" id="IPR011050">
    <property type="entry name" value="Pectin_lyase_fold/virulence"/>
</dbReference>
<dbReference type="Gene3D" id="2.160.20.10">
    <property type="entry name" value="Single-stranded right-handed beta-helix, Pectin lyase-like"/>
    <property type="match status" value="1"/>
</dbReference>
<reference evidence="3 4" key="1">
    <citation type="journal article" date="2020" name="Syst. Appl. Microbiol.">
        <title>Alienimonas chondri sp. nov., a novel planctomycete isolated from the biofilm of the red alga Chondrus crispus.</title>
        <authorList>
            <person name="Vitorino I."/>
            <person name="Albuquerque L."/>
            <person name="Wiegand S."/>
            <person name="Kallscheuer N."/>
            <person name="da Costa M.S."/>
            <person name="Lobo-da-Cunha A."/>
            <person name="Jogler C."/>
            <person name="Lage O.M."/>
        </authorList>
    </citation>
    <scope>NUCLEOTIDE SEQUENCE [LARGE SCALE GENOMIC DNA]</scope>
    <source>
        <strain evidence="3 4">LzC2</strain>
    </source>
</reference>
<protein>
    <recommendedName>
        <fullName evidence="2">Right handed beta helix domain-containing protein</fullName>
    </recommendedName>
</protein>
<comment type="caution">
    <text evidence="3">The sequence shown here is derived from an EMBL/GenBank/DDBJ whole genome shotgun (WGS) entry which is preliminary data.</text>
</comment>
<accession>A0ABX1VIY9</accession>
<evidence type="ECO:0000256" key="1">
    <source>
        <dbReference type="SAM" id="MobiDB-lite"/>
    </source>
</evidence>
<evidence type="ECO:0000313" key="4">
    <source>
        <dbReference type="Proteomes" id="UP000609651"/>
    </source>
</evidence>
<dbReference type="Pfam" id="PF13229">
    <property type="entry name" value="Beta_helix"/>
    <property type="match status" value="1"/>
</dbReference>
<feature type="region of interest" description="Disordered" evidence="1">
    <location>
        <begin position="395"/>
        <end position="419"/>
    </location>
</feature>
<organism evidence="3 4">
    <name type="scientific">Alienimonas chondri</name>
    <dbReference type="NCBI Taxonomy" id="2681879"/>
    <lineage>
        <taxon>Bacteria</taxon>
        <taxon>Pseudomonadati</taxon>
        <taxon>Planctomycetota</taxon>
        <taxon>Planctomycetia</taxon>
        <taxon>Planctomycetales</taxon>
        <taxon>Planctomycetaceae</taxon>
        <taxon>Alienimonas</taxon>
    </lineage>
</organism>
<keyword evidence="4" id="KW-1185">Reference proteome</keyword>
<dbReference type="InterPro" id="IPR039448">
    <property type="entry name" value="Beta_helix"/>
</dbReference>
<evidence type="ECO:0000313" key="3">
    <source>
        <dbReference type="EMBL" id="NNJ27248.1"/>
    </source>
</evidence>
<dbReference type="SUPFAM" id="SSF51126">
    <property type="entry name" value="Pectin lyase-like"/>
    <property type="match status" value="1"/>
</dbReference>
<dbReference type="Proteomes" id="UP000609651">
    <property type="component" value="Unassembled WGS sequence"/>
</dbReference>
<dbReference type="InterPro" id="IPR012334">
    <property type="entry name" value="Pectin_lyas_fold"/>
</dbReference>
<dbReference type="SMART" id="SM00710">
    <property type="entry name" value="PbH1"/>
    <property type="match status" value="7"/>
</dbReference>
<dbReference type="InterPro" id="IPR006626">
    <property type="entry name" value="PbH1"/>
</dbReference>